<proteinExistence type="predicted"/>
<feature type="compositionally biased region" description="Low complexity" evidence="1">
    <location>
        <begin position="396"/>
        <end position="416"/>
    </location>
</feature>
<feature type="compositionally biased region" description="Pro residues" evidence="1">
    <location>
        <begin position="137"/>
        <end position="158"/>
    </location>
</feature>
<gene>
    <name evidence="2" type="ORF">ARMSODRAFT_921980</name>
</gene>
<feature type="region of interest" description="Disordered" evidence="1">
    <location>
        <begin position="1239"/>
        <end position="1325"/>
    </location>
</feature>
<protein>
    <submittedName>
        <fullName evidence="2">Uncharacterized protein</fullName>
    </submittedName>
</protein>
<accession>A0A2H3B7Q4</accession>
<feature type="region of interest" description="Disordered" evidence="1">
    <location>
        <begin position="126"/>
        <end position="163"/>
    </location>
</feature>
<dbReference type="Proteomes" id="UP000218334">
    <property type="component" value="Unassembled WGS sequence"/>
</dbReference>
<organism evidence="2 3">
    <name type="scientific">Armillaria solidipes</name>
    <dbReference type="NCBI Taxonomy" id="1076256"/>
    <lineage>
        <taxon>Eukaryota</taxon>
        <taxon>Fungi</taxon>
        <taxon>Dikarya</taxon>
        <taxon>Basidiomycota</taxon>
        <taxon>Agaricomycotina</taxon>
        <taxon>Agaricomycetes</taxon>
        <taxon>Agaricomycetidae</taxon>
        <taxon>Agaricales</taxon>
        <taxon>Marasmiineae</taxon>
        <taxon>Physalacriaceae</taxon>
        <taxon>Armillaria</taxon>
    </lineage>
</organism>
<feature type="region of interest" description="Disordered" evidence="1">
    <location>
        <begin position="845"/>
        <end position="866"/>
    </location>
</feature>
<feature type="region of interest" description="Disordered" evidence="1">
    <location>
        <begin position="9"/>
        <end position="32"/>
    </location>
</feature>
<feature type="compositionally biased region" description="Pro residues" evidence="1">
    <location>
        <begin position="436"/>
        <end position="447"/>
    </location>
</feature>
<dbReference type="STRING" id="1076256.A0A2H3B7Q4"/>
<feature type="compositionally biased region" description="Acidic residues" evidence="1">
    <location>
        <begin position="1254"/>
        <end position="1292"/>
    </location>
</feature>
<dbReference type="Pfam" id="PF18759">
    <property type="entry name" value="Plavaka"/>
    <property type="match status" value="1"/>
</dbReference>
<reference evidence="3" key="1">
    <citation type="journal article" date="2017" name="Nat. Ecol. Evol.">
        <title>Genome expansion and lineage-specific genetic innovations in the forest pathogenic fungi Armillaria.</title>
        <authorList>
            <person name="Sipos G."/>
            <person name="Prasanna A.N."/>
            <person name="Walter M.C."/>
            <person name="O'Connor E."/>
            <person name="Balint B."/>
            <person name="Krizsan K."/>
            <person name="Kiss B."/>
            <person name="Hess J."/>
            <person name="Varga T."/>
            <person name="Slot J."/>
            <person name="Riley R."/>
            <person name="Boka B."/>
            <person name="Rigling D."/>
            <person name="Barry K."/>
            <person name="Lee J."/>
            <person name="Mihaltcheva S."/>
            <person name="LaButti K."/>
            <person name="Lipzen A."/>
            <person name="Waldron R."/>
            <person name="Moloney N.M."/>
            <person name="Sperisen C."/>
            <person name="Kredics L."/>
            <person name="Vagvoelgyi C."/>
            <person name="Patrignani A."/>
            <person name="Fitzpatrick D."/>
            <person name="Nagy I."/>
            <person name="Doyle S."/>
            <person name="Anderson J.B."/>
            <person name="Grigoriev I.V."/>
            <person name="Gueldener U."/>
            <person name="Muensterkoetter M."/>
            <person name="Nagy L.G."/>
        </authorList>
    </citation>
    <scope>NUCLEOTIDE SEQUENCE [LARGE SCALE GENOMIC DNA]</scope>
    <source>
        <strain evidence="3">28-4</strain>
    </source>
</reference>
<dbReference type="EMBL" id="KZ293484">
    <property type="protein sequence ID" value="PBK60627.1"/>
    <property type="molecule type" value="Genomic_DNA"/>
</dbReference>
<evidence type="ECO:0000313" key="3">
    <source>
        <dbReference type="Proteomes" id="UP000218334"/>
    </source>
</evidence>
<sequence>MAPFKCPACKTALGSSDSRSIAQHDRQCKNKKKSNSILLRGFKGLGLKLEEARKQRGKRKERQKEVDATLDMPVDTSPVQQEIQDDYLPDVSGMRPRRTLRVPQRLRDLIPTDTGPIRMTQYAQLNLSSRPMRLRTPTPPPAVPERTPSPSPRRPPSPTLRITEPDEFGVYREYTEHPTYIPKDIHCENTEAARDHRPAHLVFGPQPQSSSHHYAPFANPTILRLLKWFYDSDKKTLEDLDRLVYDVILQPDFSVSHCEDFSAAKEARRLDRPDVFQSDVWKEDSVEILLPQKDYAWSSEAEAPIAKIDGVWHRSLTEVLTSAFQDPSASDFHLKGYKEFWKPPGESRAERIYSEVYTSPEYLAMEEKVRVAQAEVNAQMETACDVNSIDEAAARPSSPSPSSTNMSVDSHSSSSHGSDDSFSTDDAHNQSQSPSPSQPTRPKPPPGIAIENVVVPMMLYTDSTHLTNFGSASLWPGYIFFGLLSKYISVLAASHSAHHFVYMPELPDNIQDIYEAEFGEPASDAVLTHLKRELVQAVWRLLLDEEFKDAYRHGLVVQCWDGIFRRLFPRFFAYSADYPEKMLMACLKAMGTCLCPRCLVRKAEVHQMGTINDMKQRVTKARQDDHSRCWRIEEARKKIFLKGRAINSAHVETFLKDESLIPTRNAFSEFFQETGIDFNFYVLFVIDLMHEFELGVFKALFIHLIRICYAIGPHAVQILNERFRRVPKFGRYTIRKFTKDASALKQMAARDFEDLLQCSLPCFEGLLPTAADNKTVQDLLFILGTWHGFAKLRMHTDTTLKIFSGVTKEAGRLLRHFSNTVCSNFSTEETPTEAAARVRREEREFVKAQKAGKAPPEKTKKRNKTKKRFNLSTYKLHALGDYPWTIWRFGPTDLYSTQRGETEHRRAKNLYARTNKRKFVKQIAVHESRQRRLRSIHQRQLLGRRSRRLNPLPYTDPSQHYHISDSMRCPVDLARFVRDNKEDRAVQGFILNLKNHLLTRMQPEALSCSEFTTADRQSLIIIGERMYEHKVLRINYTSYDIRREQDIVNPRTGSDIMMLAPEDERDAHPYWYARVIGIYHVLVHDKNDMDVAGTSRQIDFLWVRWYGIDEDYRSGIQAKRLHRVGFLNAEEDGAFGFIDPNDVLRSIHLIPTFVLGTTDVFLEGHSIARRPDEDDEDYERYYVNFLVDRDMIMRYIGGAVGHKNTLEATKGLLTSAKETYGVIDAADIAEHLSQAYISEENDSDITLDPNFDSEPGELGDNTDDDDEEIEEDDEENDKDDEENDEDDEDNDENLGRHDWEEGDQEDGSDDNLGEDSRESLGFAVY</sequence>
<feature type="compositionally biased region" description="Acidic residues" evidence="1">
    <location>
        <begin position="1300"/>
        <end position="1313"/>
    </location>
</feature>
<evidence type="ECO:0000256" key="1">
    <source>
        <dbReference type="SAM" id="MobiDB-lite"/>
    </source>
</evidence>
<evidence type="ECO:0000313" key="2">
    <source>
        <dbReference type="EMBL" id="PBK60627.1"/>
    </source>
</evidence>
<name>A0A2H3B7Q4_9AGAR</name>
<dbReference type="InterPro" id="IPR041078">
    <property type="entry name" value="Plavaka"/>
</dbReference>
<keyword evidence="3" id="KW-1185">Reference proteome</keyword>
<feature type="region of interest" description="Disordered" evidence="1">
    <location>
        <begin position="392"/>
        <end position="448"/>
    </location>
</feature>